<dbReference type="Proteomes" id="UP001041814">
    <property type="component" value="Unassembled WGS sequence"/>
</dbReference>
<organism evidence="1 2">
    <name type="scientific">Rubrivivax gelatinosus</name>
    <name type="common">Rhodocyclus gelatinosus</name>
    <name type="synonym">Rhodopseudomonas gelatinosa</name>
    <dbReference type="NCBI Taxonomy" id="28068"/>
    <lineage>
        <taxon>Bacteria</taxon>
        <taxon>Pseudomonadati</taxon>
        <taxon>Pseudomonadota</taxon>
        <taxon>Betaproteobacteria</taxon>
        <taxon>Burkholderiales</taxon>
        <taxon>Sphaerotilaceae</taxon>
        <taxon>Rubrivivax</taxon>
    </lineage>
</organism>
<evidence type="ECO:0000313" key="2">
    <source>
        <dbReference type="Proteomes" id="UP001041814"/>
    </source>
</evidence>
<reference evidence="1" key="2">
    <citation type="journal article" date="2020" name="Microorganisms">
        <title>Osmotic Adaptation and Compatible Solute Biosynthesis of Phototrophic Bacteria as Revealed from Genome Analyses.</title>
        <authorList>
            <person name="Imhoff J.F."/>
            <person name="Rahn T."/>
            <person name="Kunzel S."/>
            <person name="Keller A."/>
            <person name="Neulinger S.C."/>
        </authorList>
    </citation>
    <scope>NUCLEOTIDE SEQUENCE</scope>
    <source>
        <strain evidence="1">IM 151</strain>
    </source>
</reference>
<reference evidence="1" key="1">
    <citation type="submission" date="2017-08" db="EMBL/GenBank/DDBJ databases">
        <authorList>
            <person name="Imhoff J.F."/>
            <person name="Rahn T."/>
            <person name="Kuenzel S."/>
            <person name="Neulinger S.C."/>
        </authorList>
    </citation>
    <scope>NUCLEOTIDE SEQUENCE</scope>
    <source>
        <strain evidence="1">IM 151</strain>
    </source>
</reference>
<dbReference type="EMBL" id="NRRU01000080">
    <property type="protein sequence ID" value="MBK1714770.1"/>
    <property type="molecule type" value="Genomic_DNA"/>
</dbReference>
<evidence type="ECO:0000313" key="1">
    <source>
        <dbReference type="EMBL" id="MBK1714770.1"/>
    </source>
</evidence>
<comment type="caution">
    <text evidence="1">The sequence shown here is derived from an EMBL/GenBank/DDBJ whole genome shotgun (WGS) entry which is preliminary data.</text>
</comment>
<accession>A0ABS1DZY5</accession>
<proteinExistence type="predicted"/>
<evidence type="ECO:0008006" key="3">
    <source>
        <dbReference type="Google" id="ProtNLM"/>
    </source>
</evidence>
<protein>
    <recommendedName>
        <fullName evidence="3">Lipoprotein</fullName>
    </recommendedName>
</protein>
<gene>
    <name evidence="1" type="ORF">CKO43_18580</name>
</gene>
<sequence>MAVAAAALLGACASSEVGRAGEAATAPLHDLNVVRAKIPEVLRAAHKAPYRLPEAAGCEATAAEIAALDEALGPDLDAPPGAERGLIERGSDAAGDAAIGAVRRTAEDVIPFRGWVRKLTGAERHSRDVAAAVTAGAARRAFLKGWRLASSCPAAGSISASAAQRP</sequence>
<keyword evidence="2" id="KW-1185">Reference proteome</keyword>
<name>A0ABS1DZY5_RUBGE</name>